<protein>
    <submittedName>
        <fullName evidence="2">Metal dependent phosphohydrolase</fullName>
    </submittedName>
</protein>
<dbReference type="CDD" id="cd00077">
    <property type="entry name" value="HDc"/>
    <property type="match status" value="1"/>
</dbReference>
<keyword evidence="2" id="KW-0378">Hydrolase</keyword>
<dbReference type="Pfam" id="PF13487">
    <property type="entry name" value="HD_5"/>
    <property type="match status" value="1"/>
</dbReference>
<dbReference type="SUPFAM" id="SSF109604">
    <property type="entry name" value="HD-domain/PDEase-like"/>
    <property type="match status" value="1"/>
</dbReference>
<gene>
    <name evidence="2" type="ORF">FB4_3779</name>
</gene>
<dbReference type="RefSeq" id="WP_007935044.1">
    <property type="nucleotide sequence ID" value="NZ_AKVJ01000029.1"/>
</dbReference>
<name>I9LBM2_9FIRM</name>
<dbReference type="PANTHER" id="PTHR43155:SF2">
    <property type="entry name" value="CYCLIC DI-GMP PHOSPHODIESTERASE PA4108"/>
    <property type="match status" value="1"/>
</dbReference>
<dbReference type="Gene3D" id="1.10.3210.10">
    <property type="entry name" value="Hypothetical protein af1432"/>
    <property type="match status" value="1"/>
</dbReference>
<organism evidence="2 3">
    <name type="scientific">Pelosinus fermentans B4</name>
    <dbReference type="NCBI Taxonomy" id="1149862"/>
    <lineage>
        <taxon>Bacteria</taxon>
        <taxon>Bacillati</taxon>
        <taxon>Bacillota</taxon>
        <taxon>Negativicutes</taxon>
        <taxon>Selenomonadales</taxon>
        <taxon>Sporomusaceae</taxon>
        <taxon>Pelosinus</taxon>
    </lineage>
</organism>
<dbReference type="Proteomes" id="UP000004324">
    <property type="component" value="Unassembled WGS sequence"/>
</dbReference>
<dbReference type="EMBL" id="AKVJ01000029">
    <property type="protein sequence ID" value="EIW17736.1"/>
    <property type="molecule type" value="Genomic_DNA"/>
</dbReference>
<reference evidence="2 3" key="1">
    <citation type="journal article" date="2012" name="J. Bacteriol.">
        <title>Draft Genome Sequences for Two Metal-Reducing Pelosinus fermentans Strains Isolated from a Cr(VI)-Contaminated Site and for Type Strain R7.</title>
        <authorList>
            <person name="Brown S.D."/>
            <person name="Podar M."/>
            <person name="Klingeman D.M."/>
            <person name="Johnson C.M."/>
            <person name="Yang Z.K."/>
            <person name="Utturkar S.M."/>
            <person name="Land M.L."/>
            <person name="Mosher J.J."/>
            <person name="Hurt R.A.Jr."/>
            <person name="Phelps T.J."/>
            <person name="Palumbo A.V."/>
            <person name="Arkin A.P."/>
            <person name="Hazen T.C."/>
            <person name="Elias D.A."/>
        </authorList>
    </citation>
    <scope>NUCLEOTIDE SEQUENCE [LARGE SCALE GENOMIC DNA]</scope>
    <source>
        <strain evidence="2 3">B4</strain>
    </source>
</reference>
<accession>I9LBM2</accession>
<dbReference type="SMART" id="SM00471">
    <property type="entry name" value="HDc"/>
    <property type="match status" value="1"/>
</dbReference>
<evidence type="ECO:0000259" key="1">
    <source>
        <dbReference type="PROSITE" id="PS51832"/>
    </source>
</evidence>
<dbReference type="AlphaFoldDB" id="I9LBM2"/>
<dbReference type="InterPro" id="IPR006675">
    <property type="entry name" value="HDIG_dom"/>
</dbReference>
<feature type="domain" description="HD-GYP" evidence="1">
    <location>
        <begin position="105"/>
        <end position="296"/>
    </location>
</feature>
<dbReference type="InterPro" id="IPR037522">
    <property type="entry name" value="HD_GYP_dom"/>
</dbReference>
<comment type="caution">
    <text evidence="2">The sequence shown here is derived from an EMBL/GenBank/DDBJ whole genome shotgun (WGS) entry which is preliminary data.</text>
</comment>
<dbReference type="PANTHER" id="PTHR43155">
    <property type="entry name" value="CYCLIC DI-GMP PHOSPHODIESTERASE PA4108-RELATED"/>
    <property type="match status" value="1"/>
</dbReference>
<evidence type="ECO:0000313" key="3">
    <source>
        <dbReference type="Proteomes" id="UP000004324"/>
    </source>
</evidence>
<dbReference type="PROSITE" id="PS51832">
    <property type="entry name" value="HD_GYP"/>
    <property type="match status" value="1"/>
</dbReference>
<dbReference type="InterPro" id="IPR003607">
    <property type="entry name" value="HD/PDEase_dom"/>
</dbReference>
<evidence type="ECO:0000313" key="2">
    <source>
        <dbReference type="EMBL" id="EIW17736.1"/>
    </source>
</evidence>
<sequence>MYDNTEPKIYIVGYLAHNVTDKFGRLLLVEGAPMTDNMIQKLKNRRISFRLSEENAGKTVDTLQHLPVNDSNSPFKVPEKIDKKFENFNLESVMNASKYLNILLKEMRNDSFLGNNLKALSQGQSATYSHSINVAILSVAIAEKMQLPQASLQEVSIGALLHDIGKMLLPPDVLREVSRMDDGQEMLYQQHPRIGADLLAADKLPLGIYLTVQQHHEKYSGGGYPYGIKEDTININACIVSVANVFDRVTSGIYQRNSLTPTEAIDRIRSGKGLDYHPLVVDLFVSLFKKVPQVVC</sequence>
<proteinExistence type="predicted"/>
<dbReference type="PATRIC" id="fig|1149862.3.peg.2742"/>
<dbReference type="GO" id="GO:0016787">
    <property type="term" value="F:hydrolase activity"/>
    <property type="evidence" value="ECO:0007669"/>
    <property type="project" value="UniProtKB-KW"/>
</dbReference>
<keyword evidence="3" id="KW-1185">Reference proteome</keyword>
<dbReference type="OrthoDB" id="9804747at2"/>
<dbReference type="NCBIfam" id="TIGR00277">
    <property type="entry name" value="HDIG"/>
    <property type="match status" value="1"/>
</dbReference>